<accession>A0A0P0D5D6</accession>
<organism evidence="4 5">
    <name type="scientific">Pseudalgibacter alginicilyticus</name>
    <dbReference type="NCBI Taxonomy" id="1736674"/>
    <lineage>
        <taxon>Bacteria</taxon>
        <taxon>Pseudomonadati</taxon>
        <taxon>Bacteroidota</taxon>
        <taxon>Flavobacteriia</taxon>
        <taxon>Flavobacteriales</taxon>
        <taxon>Flavobacteriaceae</taxon>
        <taxon>Pseudalgibacter</taxon>
    </lineage>
</organism>
<dbReference type="PANTHER" id="PTHR11319">
    <property type="entry name" value="G PROTEIN-COUPLED RECEPTOR-RELATED"/>
    <property type="match status" value="1"/>
</dbReference>
<dbReference type="InterPro" id="IPR006626">
    <property type="entry name" value="PbH1"/>
</dbReference>
<dbReference type="AlphaFoldDB" id="A0A0P0D5D6"/>
<gene>
    <name evidence="4" type="ORF">APS56_13740</name>
</gene>
<dbReference type="OrthoDB" id="8901262at2"/>
<dbReference type="InterPro" id="IPR026444">
    <property type="entry name" value="Secre_tail"/>
</dbReference>
<dbReference type="EMBL" id="CP012898">
    <property type="protein sequence ID" value="ALJ06124.1"/>
    <property type="molecule type" value="Genomic_DNA"/>
</dbReference>
<dbReference type="STRING" id="1736674.APS56_13740"/>
<dbReference type="InterPro" id="IPR012334">
    <property type="entry name" value="Pectin_lyas_fold"/>
</dbReference>
<evidence type="ECO:0000259" key="3">
    <source>
        <dbReference type="Pfam" id="PF18962"/>
    </source>
</evidence>
<dbReference type="PANTHER" id="PTHR11319:SF35">
    <property type="entry name" value="OUTER MEMBRANE PROTEIN PMPC-RELATED"/>
    <property type="match status" value="1"/>
</dbReference>
<feature type="domain" description="Secretion system C-terminal sorting" evidence="3">
    <location>
        <begin position="565"/>
        <end position="631"/>
    </location>
</feature>
<keyword evidence="1 2" id="KW-0732">Signal</keyword>
<dbReference type="Proteomes" id="UP000057981">
    <property type="component" value="Chromosome"/>
</dbReference>
<evidence type="ECO:0000313" key="5">
    <source>
        <dbReference type="Proteomes" id="UP000057981"/>
    </source>
</evidence>
<dbReference type="SUPFAM" id="SSF51126">
    <property type="entry name" value="Pectin lyase-like"/>
    <property type="match status" value="2"/>
</dbReference>
<dbReference type="PATRIC" id="fig|1736674.3.peg.2808"/>
<proteinExistence type="predicted"/>
<dbReference type="Pfam" id="PF18962">
    <property type="entry name" value="Por_Secre_tail"/>
    <property type="match status" value="1"/>
</dbReference>
<protein>
    <recommendedName>
        <fullName evidence="3">Secretion system C-terminal sorting domain-containing protein</fullName>
    </recommendedName>
</protein>
<sequence>MKTKLFICMVLTTALMQAQTIYVSSTGDNTDGSSWGKAYSSIQAALFAATSGNEIWVQQGTYVIAVEAEQLNFKEGVNVYGGFTGTETTLAERSEDASLTVISHDAGGAGDFRLLTSESLITSSTWDGFTFDGKDLGTGIFLNGNCNLNNVIVENCKVTDGGGAGVYIGTSEELAPVSVTNSVITNNTIVAGGVAPVLSGGAGIYAGSSSNATLIENCTVSENIISCDSASASNDNRLYGAGIFIVQGVIRNSTISNNQVAGPQAGIVRTGGGICILPVSSEDKTVDIDGCSITGNSSTARGGAVLIDPSYSGEYGGTYTITNSNFINNSSSNVGGALFCTSSATSSGWEISVINSIFANNSATTGGAFFMNTPGTVKIIYSTFVNNSASSTYGGGGVAINGDKIMGTGSRITNSIFWGNTQNGATPARTQLSSGLIPTITNCAIQEYDAGSSYWANATMSSIVNLGTDNTDVKFLAPTASAGNTAPDVDESRWQITDDSVCIEWGIDEKYSDGTDILIDYAGKARALSSSTFIYPDLGAYQFDASNPPVLNVEDIVKSDVDFKIYPTVANSTLFVKTNKSIKEIEIYNINGSSVLKTNNVEEVNVSSLSSGLYLFRATFNDNMTAVKRFIKN</sequence>
<feature type="chain" id="PRO_5006043330" description="Secretion system C-terminal sorting domain-containing protein" evidence="2">
    <location>
        <begin position="19"/>
        <end position="633"/>
    </location>
</feature>
<reference evidence="4 5" key="1">
    <citation type="submission" date="2015-10" db="EMBL/GenBank/DDBJ databases">
        <authorList>
            <person name="Gilbert D.G."/>
        </authorList>
    </citation>
    <scope>NUCLEOTIDE SEQUENCE [LARGE SCALE GENOMIC DNA]</scope>
    <source>
        <strain evidence="5">HZ-22</strain>
    </source>
</reference>
<evidence type="ECO:0000256" key="1">
    <source>
        <dbReference type="ARBA" id="ARBA00022729"/>
    </source>
</evidence>
<dbReference type="Gene3D" id="2.160.20.10">
    <property type="entry name" value="Single-stranded right-handed beta-helix, Pectin lyase-like"/>
    <property type="match status" value="1"/>
</dbReference>
<feature type="signal peptide" evidence="2">
    <location>
        <begin position="1"/>
        <end position="18"/>
    </location>
</feature>
<dbReference type="KEGG" id="ahz:APS56_13740"/>
<dbReference type="SMART" id="SM00710">
    <property type="entry name" value="PbH1"/>
    <property type="match status" value="9"/>
</dbReference>
<dbReference type="RefSeq" id="WP_054729422.1">
    <property type="nucleotide sequence ID" value="NZ_CP012898.1"/>
</dbReference>
<evidence type="ECO:0000256" key="2">
    <source>
        <dbReference type="SAM" id="SignalP"/>
    </source>
</evidence>
<evidence type="ECO:0000313" key="4">
    <source>
        <dbReference type="EMBL" id="ALJ06124.1"/>
    </source>
</evidence>
<keyword evidence="5" id="KW-1185">Reference proteome</keyword>
<dbReference type="NCBIfam" id="TIGR04183">
    <property type="entry name" value="Por_Secre_tail"/>
    <property type="match status" value="1"/>
</dbReference>
<name>A0A0P0D5D6_9FLAO</name>
<dbReference type="InterPro" id="IPR011050">
    <property type="entry name" value="Pectin_lyase_fold/virulence"/>
</dbReference>